<gene>
    <name evidence="2" type="ORF">Enr8_27670</name>
</gene>
<reference evidence="2 3" key="1">
    <citation type="submission" date="2019-02" db="EMBL/GenBank/DDBJ databases">
        <title>Deep-cultivation of Planctomycetes and their phenomic and genomic characterization uncovers novel biology.</title>
        <authorList>
            <person name="Wiegand S."/>
            <person name="Jogler M."/>
            <person name="Boedeker C."/>
            <person name="Pinto D."/>
            <person name="Vollmers J."/>
            <person name="Rivas-Marin E."/>
            <person name="Kohn T."/>
            <person name="Peeters S.H."/>
            <person name="Heuer A."/>
            <person name="Rast P."/>
            <person name="Oberbeckmann S."/>
            <person name="Bunk B."/>
            <person name="Jeske O."/>
            <person name="Meyerdierks A."/>
            <person name="Storesund J.E."/>
            <person name="Kallscheuer N."/>
            <person name="Luecker S."/>
            <person name="Lage O.M."/>
            <person name="Pohl T."/>
            <person name="Merkel B.J."/>
            <person name="Hornburger P."/>
            <person name="Mueller R.-W."/>
            <person name="Bruemmer F."/>
            <person name="Labrenz M."/>
            <person name="Spormann A.M."/>
            <person name="Op Den Camp H."/>
            <person name="Overmann J."/>
            <person name="Amann R."/>
            <person name="Jetten M.S.M."/>
            <person name="Mascher T."/>
            <person name="Medema M.H."/>
            <person name="Devos D.P."/>
            <person name="Kaster A.-K."/>
            <person name="Ovreas L."/>
            <person name="Rohde M."/>
            <person name="Galperin M.Y."/>
            <person name="Jogler C."/>
        </authorList>
    </citation>
    <scope>NUCLEOTIDE SEQUENCE [LARGE SCALE GENOMIC DNA]</scope>
    <source>
        <strain evidence="2 3">Enr8</strain>
    </source>
</reference>
<feature type="transmembrane region" description="Helical" evidence="1">
    <location>
        <begin position="159"/>
        <end position="182"/>
    </location>
</feature>
<feature type="transmembrane region" description="Helical" evidence="1">
    <location>
        <begin position="38"/>
        <end position="58"/>
    </location>
</feature>
<dbReference type="OrthoDB" id="9840188at2"/>
<proteinExistence type="predicted"/>
<feature type="transmembrane region" description="Helical" evidence="1">
    <location>
        <begin position="117"/>
        <end position="139"/>
    </location>
</feature>
<dbReference type="AlphaFoldDB" id="A0A5C5V3J6"/>
<feature type="transmembrane region" description="Helical" evidence="1">
    <location>
        <begin position="12"/>
        <end position="32"/>
    </location>
</feature>
<accession>A0A5C5V3J6</accession>
<evidence type="ECO:0000313" key="2">
    <source>
        <dbReference type="EMBL" id="TWT32951.1"/>
    </source>
</evidence>
<evidence type="ECO:0000256" key="1">
    <source>
        <dbReference type="SAM" id="Phobius"/>
    </source>
</evidence>
<keyword evidence="1" id="KW-1133">Transmembrane helix</keyword>
<dbReference type="RefSeq" id="WP_146432370.1">
    <property type="nucleotide sequence ID" value="NZ_SJPF01000003.1"/>
</dbReference>
<keyword evidence="3" id="KW-1185">Reference proteome</keyword>
<feature type="transmembrane region" description="Helical" evidence="1">
    <location>
        <begin position="189"/>
        <end position="209"/>
    </location>
</feature>
<organism evidence="2 3">
    <name type="scientific">Blastopirellula retiformator</name>
    <dbReference type="NCBI Taxonomy" id="2527970"/>
    <lineage>
        <taxon>Bacteria</taxon>
        <taxon>Pseudomonadati</taxon>
        <taxon>Planctomycetota</taxon>
        <taxon>Planctomycetia</taxon>
        <taxon>Pirellulales</taxon>
        <taxon>Pirellulaceae</taxon>
        <taxon>Blastopirellula</taxon>
    </lineage>
</organism>
<protein>
    <submittedName>
        <fullName evidence="2">Uncharacterized protein</fullName>
    </submittedName>
</protein>
<comment type="caution">
    <text evidence="2">The sequence shown here is derived from an EMBL/GenBank/DDBJ whole genome shotgun (WGS) entry which is preliminary data.</text>
</comment>
<dbReference type="Proteomes" id="UP000318878">
    <property type="component" value="Unassembled WGS sequence"/>
</dbReference>
<name>A0A5C5V3J6_9BACT</name>
<sequence>MTADDPNAAPAWVKALTLTVGGALIGVLIMLIQQRLFPGLAITLVMIVIGAILALPSVSSTRIGKLFIATTIARNVPGAGESAYDWVDETEPDVVADPMMARFGKWVCCPCSHPRHWVVVLGALAGATLCISLAVNDVFTVRAGQPSVVLQTQRVSDTLYWEAAAWIFGGIGWGAVLGGIVASSRYRRPLLVGIPVIAIISLPPFSAVATTGKSLSLLFGVWMVVATIPIGLLLLAVGGLHHAMAEAAPEKPKRLFEDRPR</sequence>
<evidence type="ECO:0000313" key="3">
    <source>
        <dbReference type="Proteomes" id="UP000318878"/>
    </source>
</evidence>
<feature type="transmembrane region" description="Helical" evidence="1">
    <location>
        <begin position="215"/>
        <end position="237"/>
    </location>
</feature>
<dbReference type="EMBL" id="SJPF01000003">
    <property type="protein sequence ID" value="TWT32951.1"/>
    <property type="molecule type" value="Genomic_DNA"/>
</dbReference>
<keyword evidence="1" id="KW-0812">Transmembrane</keyword>
<keyword evidence="1" id="KW-0472">Membrane</keyword>